<dbReference type="Gene3D" id="2.130.10.10">
    <property type="entry name" value="YVTN repeat-like/Quinoprotein amine dehydrogenase"/>
    <property type="match status" value="2"/>
</dbReference>
<dbReference type="PRINTS" id="PR00625">
    <property type="entry name" value="JDOMAIN"/>
</dbReference>
<keyword evidence="4" id="KW-0802">TPR repeat</keyword>
<feature type="repeat" description="WD" evidence="3">
    <location>
        <begin position="300"/>
        <end position="341"/>
    </location>
</feature>
<evidence type="ECO:0000256" key="4">
    <source>
        <dbReference type="PROSITE-ProRule" id="PRU00339"/>
    </source>
</evidence>
<evidence type="ECO:0000259" key="6">
    <source>
        <dbReference type="PROSITE" id="PS50076"/>
    </source>
</evidence>
<feature type="repeat" description="TPR" evidence="4">
    <location>
        <begin position="111"/>
        <end position="144"/>
    </location>
</feature>
<feature type="repeat" description="WD" evidence="3">
    <location>
        <begin position="258"/>
        <end position="299"/>
    </location>
</feature>
<dbReference type="Gene3D" id="1.10.287.110">
    <property type="entry name" value="DnaJ domain"/>
    <property type="match status" value="1"/>
</dbReference>
<evidence type="ECO:0000256" key="3">
    <source>
        <dbReference type="PROSITE-ProRule" id="PRU00221"/>
    </source>
</evidence>
<dbReference type="Gene3D" id="1.25.40.10">
    <property type="entry name" value="Tetratricopeptide repeat domain"/>
    <property type="match status" value="1"/>
</dbReference>
<dbReference type="PANTHER" id="PTHR19848">
    <property type="entry name" value="WD40 REPEAT PROTEIN"/>
    <property type="match status" value="1"/>
</dbReference>
<dbReference type="InterPro" id="IPR036322">
    <property type="entry name" value="WD40_repeat_dom_sf"/>
</dbReference>
<dbReference type="PROSITE" id="PS50294">
    <property type="entry name" value="WD_REPEATS_REGION"/>
    <property type="match status" value="4"/>
</dbReference>
<dbReference type="CDD" id="cd00200">
    <property type="entry name" value="WD40"/>
    <property type="match status" value="1"/>
</dbReference>
<dbReference type="PRINTS" id="PR00320">
    <property type="entry name" value="GPROTEINBRPT"/>
</dbReference>
<evidence type="ECO:0000313" key="8">
    <source>
        <dbReference type="Proteomes" id="UP000505210"/>
    </source>
</evidence>
<dbReference type="InterPro" id="IPR001623">
    <property type="entry name" value="DnaJ_domain"/>
</dbReference>
<dbReference type="InterPro" id="IPR019734">
    <property type="entry name" value="TPR_rpt"/>
</dbReference>
<evidence type="ECO:0000313" key="7">
    <source>
        <dbReference type="EMBL" id="QKD83705.1"/>
    </source>
</evidence>
<feature type="compositionally biased region" description="Polar residues" evidence="5">
    <location>
        <begin position="70"/>
        <end position="79"/>
    </location>
</feature>
<feature type="repeat" description="WD" evidence="3">
    <location>
        <begin position="342"/>
        <end position="383"/>
    </location>
</feature>
<dbReference type="AlphaFoldDB" id="A0A6M8BN07"/>
<dbReference type="InterPro" id="IPR036869">
    <property type="entry name" value="J_dom_sf"/>
</dbReference>
<dbReference type="Pfam" id="PF00400">
    <property type="entry name" value="WD40"/>
    <property type="match status" value="6"/>
</dbReference>
<feature type="repeat" description="WD" evidence="3">
    <location>
        <begin position="216"/>
        <end position="257"/>
    </location>
</feature>
<dbReference type="Pfam" id="PF13414">
    <property type="entry name" value="TPR_11"/>
    <property type="match status" value="1"/>
</dbReference>
<dbReference type="InterPro" id="IPR020472">
    <property type="entry name" value="WD40_PAC1"/>
</dbReference>
<gene>
    <name evidence="7" type="ORF">HPC62_17235</name>
</gene>
<accession>A0A6M8BN07</accession>
<dbReference type="InterPro" id="IPR019775">
    <property type="entry name" value="WD40_repeat_CS"/>
</dbReference>
<keyword evidence="8" id="KW-1185">Reference proteome</keyword>
<dbReference type="CDD" id="cd06257">
    <property type="entry name" value="DnaJ"/>
    <property type="match status" value="1"/>
</dbReference>
<dbReference type="PANTHER" id="PTHR19848:SF8">
    <property type="entry name" value="F-BOX AND WD REPEAT DOMAIN CONTAINING 7"/>
    <property type="match status" value="1"/>
</dbReference>
<dbReference type="SMART" id="SM00320">
    <property type="entry name" value="WD40"/>
    <property type="match status" value="7"/>
</dbReference>
<dbReference type="InterPro" id="IPR011990">
    <property type="entry name" value="TPR-like_helical_dom_sf"/>
</dbReference>
<dbReference type="PROSITE" id="PS50082">
    <property type="entry name" value="WD_REPEATS_2"/>
    <property type="match status" value="7"/>
</dbReference>
<organism evidence="7 8">
    <name type="scientific">Thermoleptolyngbya sichuanensis A183</name>
    <dbReference type="NCBI Taxonomy" id="2737172"/>
    <lineage>
        <taxon>Bacteria</taxon>
        <taxon>Bacillati</taxon>
        <taxon>Cyanobacteriota</taxon>
        <taxon>Cyanophyceae</taxon>
        <taxon>Oculatellales</taxon>
        <taxon>Oculatellaceae</taxon>
        <taxon>Thermoleptolyngbya</taxon>
        <taxon>Thermoleptolyngbya sichuanensis</taxon>
    </lineage>
</organism>
<protein>
    <submittedName>
        <fullName evidence="7">DnaJ domain-containing protein</fullName>
    </submittedName>
</protein>
<sequence length="504" mass="54931">MAEIQSYYERLDLKVGASEADVKAAYRALAKRWHPDQFRDPQQKKQAEEELKKINEAYQKIKAFLIENPSPQTEAGGQSQERENSDPTANHSSSKSSSAQTKIYTSGASAAEALYQMGAELTKAGKYEEAIAHFSSAIKLNPNYAEAYRHRGFVYSLMGLELGAESDLRKAKALGLTSQNRTSRSDRTAQSEPEIVSEVLTPENSKSQIWQWVHPLEPHHDEVTGLLFSPNGKSLISASKDGSIQLWNPLKGTLLVTLETRSAAIASLALSANGEILASANAMPEVKLWHLRTGALLKTLRPNAEAIADITFHPHQPILIVASKDGSITFWDLRSGKLVKGLNWQKTSVSALEINPDGRTLAIASGNGSLVLWNLSLNRPMRTLDWPCGGISAMTFTADDSRLILGCQDRTLRIWDRVGDRLVATLAGHAAAVTGISSGHSRNAVASGGDRTVRLWNVETRQLLAVLDGHEAAVTAVGFLEPQRILASGSADGSILIWRRTDEP</sequence>
<dbReference type="PROSITE" id="PS50076">
    <property type="entry name" value="DNAJ_2"/>
    <property type="match status" value="1"/>
</dbReference>
<keyword evidence="2" id="KW-0677">Repeat</keyword>
<dbReference type="SUPFAM" id="SSF50978">
    <property type="entry name" value="WD40 repeat-like"/>
    <property type="match status" value="1"/>
</dbReference>
<dbReference type="EMBL" id="CP053661">
    <property type="protein sequence ID" value="QKD83705.1"/>
    <property type="molecule type" value="Genomic_DNA"/>
</dbReference>
<dbReference type="PROSITE" id="PS50293">
    <property type="entry name" value="TPR_REGION"/>
    <property type="match status" value="1"/>
</dbReference>
<dbReference type="SMART" id="SM00271">
    <property type="entry name" value="DnaJ"/>
    <property type="match status" value="1"/>
</dbReference>
<evidence type="ECO:0000256" key="2">
    <source>
        <dbReference type="ARBA" id="ARBA00022737"/>
    </source>
</evidence>
<keyword evidence="1 3" id="KW-0853">WD repeat</keyword>
<dbReference type="KEGG" id="theu:HPC62_17235"/>
<dbReference type="InterPro" id="IPR015943">
    <property type="entry name" value="WD40/YVTN_repeat-like_dom_sf"/>
</dbReference>
<proteinExistence type="predicted"/>
<dbReference type="SUPFAM" id="SSF46565">
    <property type="entry name" value="Chaperone J-domain"/>
    <property type="match status" value="1"/>
</dbReference>
<reference evidence="7 8" key="1">
    <citation type="submission" date="2020-05" db="EMBL/GenBank/DDBJ databases">
        <title>Complete genome sequence of of a novel Thermoleptolyngbya strain isolated from hot springs of Ganzi, Sichuan China.</title>
        <authorList>
            <person name="Tang J."/>
            <person name="Daroch M."/>
            <person name="Li L."/>
            <person name="Waleron K."/>
            <person name="Waleron M."/>
            <person name="Waleron M."/>
        </authorList>
    </citation>
    <scope>NUCLEOTIDE SEQUENCE [LARGE SCALE GENOMIC DNA]</scope>
    <source>
        <strain evidence="7 8">PKUAC-SCTA183</strain>
    </source>
</reference>
<dbReference type="SMART" id="SM00028">
    <property type="entry name" value="TPR"/>
    <property type="match status" value="2"/>
</dbReference>
<dbReference type="PROSITE" id="PS50005">
    <property type="entry name" value="TPR"/>
    <property type="match status" value="1"/>
</dbReference>
<name>A0A6M8BN07_9CYAN</name>
<dbReference type="SUPFAM" id="SSF48452">
    <property type="entry name" value="TPR-like"/>
    <property type="match status" value="1"/>
</dbReference>
<feature type="region of interest" description="Disordered" evidence="5">
    <location>
        <begin position="70"/>
        <end position="101"/>
    </location>
</feature>
<feature type="repeat" description="WD" evidence="3">
    <location>
        <begin position="391"/>
        <end position="416"/>
    </location>
</feature>
<dbReference type="Proteomes" id="UP000505210">
    <property type="component" value="Chromosome"/>
</dbReference>
<dbReference type="PROSITE" id="PS00678">
    <property type="entry name" value="WD_REPEATS_1"/>
    <property type="match status" value="2"/>
</dbReference>
<evidence type="ECO:0000256" key="5">
    <source>
        <dbReference type="SAM" id="MobiDB-lite"/>
    </source>
</evidence>
<feature type="repeat" description="WD" evidence="3">
    <location>
        <begin position="467"/>
        <end position="504"/>
    </location>
</feature>
<feature type="domain" description="J" evidence="6">
    <location>
        <begin position="6"/>
        <end position="89"/>
    </location>
</feature>
<dbReference type="InterPro" id="IPR001680">
    <property type="entry name" value="WD40_rpt"/>
</dbReference>
<dbReference type="Pfam" id="PF00226">
    <property type="entry name" value="DnaJ"/>
    <property type="match status" value="1"/>
</dbReference>
<feature type="repeat" description="WD" evidence="3">
    <location>
        <begin position="426"/>
        <end position="466"/>
    </location>
</feature>
<evidence type="ECO:0000256" key="1">
    <source>
        <dbReference type="ARBA" id="ARBA00022574"/>
    </source>
</evidence>